<protein>
    <submittedName>
        <fullName evidence="1">Uncharacterized protein</fullName>
    </submittedName>
</protein>
<dbReference type="SUPFAM" id="SSF56935">
    <property type="entry name" value="Porins"/>
    <property type="match status" value="1"/>
</dbReference>
<name>A0A3B0RIC3_9ZZZZ</name>
<reference evidence="1" key="1">
    <citation type="submission" date="2018-06" db="EMBL/GenBank/DDBJ databases">
        <authorList>
            <person name="Zhirakovskaya E."/>
        </authorList>
    </citation>
    <scope>NUCLEOTIDE SEQUENCE</scope>
</reference>
<sequence length="707" mass="76935">MTIRSLLLAVVVAILVLFAGYDNSLAAIGARASISKNEITTEKAGIETTSTTTTHNYSINFHKKLTNTISLNGDLRWINTLVDNDGVETETKNAYPVFTLSYRPPAQYNLRLGYNRTESAPSQGDRITTANLNAGFVLPASRLPSLSLSYNKSTTEDHATVQQVNTESTTIKGATSYDFTYREADANVNYSYSLSTTEDVVGETTTTTPSHLFSTGIGRDFLDGKLKTSLRYGFDLRETTTESLGTASRFEQTVGATSGLEFGYPVGGPTPLTMTSEPQLIDNDRSSPVVPSSVGDPSIDLSVSNWNMGLGFSSVQAIHELDLYVTTALSSIVVNGYNFGWRVYSSNNNVSWTLIGGVSSTFNSVFNRFEFNFGETSARYFKVVNTLSPPVLGDIRVTEITALGYALATPKNSFTSTTTRNFSGFTMTYTPTNRLNLGMSVNLDTTTRESDSAANDETKNSRYGLNGSYVVIPKYLNFASTYSSTRSAPSDGDESETNSYTSTFSTTPLDTVNGSFSYLFTESLLGGAVQSEQTSVNASAFMAIYTGIDLNLGATAGTTESPASGSETESMSYLWGLKLQPWRPLVILVNSNTSASDVKQNGASTSSTLNSLGMNISYTPSRKIYMSADFDFEPEASEVYSLTWTPSRAIQCTFRYNSNETDSGFSTDLSWYPFRPISLQAGYTVTWVDNATDDQTETLFTRASVRF</sequence>
<proteinExistence type="predicted"/>
<organism evidence="1">
    <name type="scientific">hydrothermal vent metagenome</name>
    <dbReference type="NCBI Taxonomy" id="652676"/>
    <lineage>
        <taxon>unclassified sequences</taxon>
        <taxon>metagenomes</taxon>
        <taxon>ecological metagenomes</taxon>
    </lineage>
</organism>
<gene>
    <name evidence="1" type="ORF">MNBD_DELTA01-286</name>
</gene>
<dbReference type="AlphaFoldDB" id="A0A3B0RIC3"/>
<dbReference type="Gene3D" id="2.60.120.260">
    <property type="entry name" value="Galactose-binding domain-like"/>
    <property type="match status" value="1"/>
</dbReference>
<evidence type="ECO:0000313" key="1">
    <source>
        <dbReference type="EMBL" id="VAV83145.1"/>
    </source>
</evidence>
<dbReference type="EMBL" id="UOEA01000036">
    <property type="protein sequence ID" value="VAV83145.1"/>
    <property type="molecule type" value="Genomic_DNA"/>
</dbReference>
<accession>A0A3B0RIC3</accession>